<dbReference type="PANTHER" id="PTHR13789:SF314">
    <property type="entry name" value="FAD-BINDING DOMAIN-CONTAINING PROTEIN"/>
    <property type="match status" value="1"/>
</dbReference>
<protein>
    <submittedName>
        <fullName evidence="7">FAD/NAD(P)-binding domain-containing protein</fullName>
    </submittedName>
</protein>
<dbReference type="PANTHER" id="PTHR13789">
    <property type="entry name" value="MONOOXYGENASE"/>
    <property type="match status" value="1"/>
</dbReference>
<accession>A0A4S8LVI3</accession>
<proteinExistence type="inferred from homology"/>
<dbReference type="InterPro" id="IPR002938">
    <property type="entry name" value="FAD-bd"/>
</dbReference>
<keyword evidence="2" id="KW-0285">Flavoprotein</keyword>
<gene>
    <name evidence="7" type="ORF">K435DRAFT_967218</name>
</gene>
<evidence type="ECO:0000256" key="2">
    <source>
        <dbReference type="ARBA" id="ARBA00022630"/>
    </source>
</evidence>
<keyword evidence="3" id="KW-0274">FAD</keyword>
<evidence type="ECO:0000313" key="8">
    <source>
        <dbReference type="Proteomes" id="UP000297245"/>
    </source>
</evidence>
<keyword evidence="8" id="KW-1185">Reference proteome</keyword>
<evidence type="ECO:0000256" key="4">
    <source>
        <dbReference type="ARBA" id="ARBA00023002"/>
    </source>
</evidence>
<sequence>MFPRQAMHVLKFAIVGGSIGGLTAAYCLRQAGHDVVVLEKNTVDAFTNIPLCSLKIPPNMTRLLKHIPDIQNLFSQKGSIIPGFILREGQTSEIVGKMEFMTEEIRAGLRSDYYQVSYSDLWKHFYNLCNGCGVEFKFGSEAIEIQPAKVETDFITVLSSTGEVVCDIVVGADGNHSIVKEILDKYEVILEKTRKNVDEESKEEPGPEPWISCRLMVPLLRMQTDPELSILSQDNWENAWMCDGISYICGKDPLGQYYLIHVLCDHPRYFDLQETEWDDPLTEVPELLKKVEEPRLRKMLELATSCHITKQTSKVLLNNADKYNRIVVIGTAAHAAMINGSFNSAIAFEDAFTLGYLFSHLNFPDEVPFLLHGLNEITQRHTKIVRASDSGVLRLFCMPPGPEQEARDALFRQTLQHNQANEDTLELLWNTYITQFDYDAKEAVEEWWLNWMKPIQS</sequence>
<dbReference type="SUPFAM" id="SSF51905">
    <property type="entry name" value="FAD/NAD(P)-binding domain"/>
    <property type="match status" value="1"/>
</dbReference>
<dbReference type="Pfam" id="PF01494">
    <property type="entry name" value="FAD_binding_3"/>
    <property type="match status" value="1"/>
</dbReference>
<dbReference type="EMBL" id="ML179244">
    <property type="protein sequence ID" value="THU93656.1"/>
    <property type="molecule type" value="Genomic_DNA"/>
</dbReference>
<reference evidence="7 8" key="1">
    <citation type="journal article" date="2019" name="Nat. Ecol. Evol.">
        <title>Megaphylogeny resolves global patterns of mushroom evolution.</title>
        <authorList>
            <person name="Varga T."/>
            <person name="Krizsan K."/>
            <person name="Foldi C."/>
            <person name="Dima B."/>
            <person name="Sanchez-Garcia M."/>
            <person name="Sanchez-Ramirez S."/>
            <person name="Szollosi G.J."/>
            <person name="Szarkandi J.G."/>
            <person name="Papp V."/>
            <person name="Albert L."/>
            <person name="Andreopoulos W."/>
            <person name="Angelini C."/>
            <person name="Antonin V."/>
            <person name="Barry K.W."/>
            <person name="Bougher N.L."/>
            <person name="Buchanan P."/>
            <person name="Buyck B."/>
            <person name="Bense V."/>
            <person name="Catcheside P."/>
            <person name="Chovatia M."/>
            <person name="Cooper J."/>
            <person name="Damon W."/>
            <person name="Desjardin D."/>
            <person name="Finy P."/>
            <person name="Geml J."/>
            <person name="Haridas S."/>
            <person name="Hughes K."/>
            <person name="Justo A."/>
            <person name="Karasinski D."/>
            <person name="Kautmanova I."/>
            <person name="Kiss B."/>
            <person name="Kocsube S."/>
            <person name="Kotiranta H."/>
            <person name="LaButti K.M."/>
            <person name="Lechner B.E."/>
            <person name="Liimatainen K."/>
            <person name="Lipzen A."/>
            <person name="Lukacs Z."/>
            <person name="Mihaltcheva S."/>
            <person name="Morgado L.N."/>
            <person name="Niskanen T."/>
            <person name="Noordeloos M.E."/>
            <person name="Ohm R.A."/>
            <person name="Ortiz-Santana B."/>
            <person name="Ovrebo C."/>
            <person name="Racz N."/>
            <person name="Riley R."/>
            <person name="Savchenko A."/>
            <person name="Shiryaev A."/>
            <person name="Soop K."/>
            <person name="Spirin V."/>
            <person name="Szebenyi C."/>
            <person name="Tomsovsky M."/>
            <person name="Tulloss R.E."/>
            <person name="Uehling J."/>
            <person name="Grigoriev I.V."/>
            <person name="Vagvolgyi C."/>
            <person name="Papp T."/>
            <person name="Martin F.M."/>
            <person name="Miettinen O."/>
            <person name="Hibbett D.S."/>
            <person name="Nagy L.G."/>
        </authorList>
    </citation>
    <scope>NUCLEOTIDE SEQUENCE [LARGE SCALE GENOMIC DNA]</scope>
    <source>
        <strain evidence="7 8">CBS 962.96</strain>
    </source>
</reference>
<name>A0A4S8LVI3_DENBC</name>
<dbReference type="InterPro" id="IPR036188">
    <property type="entry name" value="FAD/NAD-bd_sf"/>
</dbReference>
<dbReference type="GO" id="GO:0071949">
    <property type="term" value="F:FAD binding"/>
    <property type="evidence" value="ECO:0007669"/>
    <property type="project" value="InterPro"/>
</dbReference>
<evidence type="ECO:0000313" key="7">
    <source>
        <dbReference type="EMBL" id="THU93656.1"/>
    </source>
</evidence>
<dbReference type="Proteomes" id="UP000297245">
    <property type="component" value="Unassembled WGS sequence"/>
</dbReference>
<evidence type="ECO:0000256" key="5">
    <source>
        <dbReference type="ARBA" id="ARBA00023033"/>
    </source>
</evidence>
<feature type="domain" description="FAD-binding" evidence="6">
    <location>
        <begin position="13"/>
        <end position="355"/>
    </location>
</feature>
<dbReference type="GO" id="GO:0004497">
    <property type="term" value="F:monooxygenase activity"/>
    <property type="evidence" value="ECO:0007669"/>
    <property type="project" value="UniProtKB-KW"/>
</dbReference>
<keyword evidence="4" id="KW-0560">Oxidoreductase</keyword>
<dbReference type="InterPro" id="IPR050493">
    <property type="entry name" value="FAD-dep_Monooxygenase_BioMet"/>
</dbReference>
<dbReference type="PRINTS" id="PR00420">
    <property type="entry name" value="RNGMNOXGNASE"/>
</dbReference>
<evidence type="ECO:0000256" key="1">
    <source>
        <dbReference type="ARBA" id="ARBA00007992"/>
    </source>
</evidence>
<dbReference type="OrthoDB" id="5428495at2759"/>
<keyword evidence="5" id="KW-0503">Monooxygenase</keyword>
<evidence type="ECO:0000256" key="3">
    <source>
        <dbReference type="ARBA" id="ARBA00022827"/>
    </source>
</evidence>
<comment type="similarity">
    <text evidence="1">Belongs to the paxM FAD-dependent monooxygenase family.</text>
</comment>
<dbReference type="Gene3D" id="3.50.50.60">
    <property type="entry name" value="FAD/NAD(P)-binding domain"/>
    <property type="match status" value="1"/>
</dbReference>
<evidence type="ECO:0000259" key="6">
    <source>
        <dbReference type="Pfam" id="PF01494"/>
    </source>
</evidence>
<organism evidence="7 8">
    <name type="scientific">Dendrothele bispora (strain CBS 962.96)</name>
    <dbReference type="NCBI Taxonomy" id="1314807"/>
    <lineage>
        <taxon>Eukaryota</taxon>
        <taxon>Fungi</taxon>
        <taxon>Dikarya</taxon>
        <taxon>Basidiomycota</taxon>
        <taxon>Agaricomycotina</taxon>
        <taxon>Agaricomycetes</taxon>
        <taxon>Agaricomycetidae</taxon>
        <taxon>Agaricales</taxon>
        <taxon>Agaricales incertae sedis</taxon>
        <taxon>Dendrothele</taxon>
    </lineage>
</organism>
<dbReference type="AlphaFoldDB" id="A0A4S8LVI3"/>